<dbReference type="EMBL" id="CP019236">
    <property type="protein sequence ID" value="APW38975.1"/>
    <property type="molecule type" value="Genomic_DNA"/>
</dbReference>
<proteinExistence type="predicted"/>
<sequence length="165" mass="17835">MYTKIITPPEQVIDLARAKLQCKITGSDRDPDVADAIAAARDYAQREIGLPIGEQTVEFTYPTWCGSVELPCDVTSLLSVSAAGADVSPLPSLVGRRLTLAAAAPVVVTITCGWTAATLPATVKAAMLLLIADLVRNPQAQSETQLYKNETFNGLMWMYRERLPL</sequence>
<dbReference type="STRING" id="1842727.RD110_18650"/>
<accession>A0A1P8JZ09</accession>
<name>A0A1P8JZ09_9BURK</name>
<evidence type="ECO:0008006" key="3">
    <source>
        <dbReference type="Google" id="ProtNLM"/>
    </source>
</evidence>
<organism evidence="1 2">
    <name type="scientific">Rhodoferax koreensis</name>
    <dbReference type="NCBI Taxonomy" id="1842727"/>
    <lineage>
        <taxon>Bacteria</taxon>
        <taxon>Pseudomonadati</taxon>
        <taxon>Pseudomonadota</taxon>
        <taxon>Betaproteobacteria</taxon>
        <taxon>Burkholderiales</taxon>
        <taxon>Comamonadaceae</taxon>
        <taxon>Rhodoferax</taxon>
    </lineage>
</organism>
<protein>
    <recommendedName>
        <fullName evidence="3">Phage gp6-like head-tail connector protein</fullName>
    </recommendedName>
</protein>
<dbReference type="OrthoDB" id="8452228at2"/>
<evidence type="ECO:0000313" key="1">
    <source>
        <dbReference type="EMBL" id="APW38975.1"/>
    </source>
</evidence>
<evidence type="ECO:0000313" key="2">
    <source>
        <dbReference type="Proteomes" id="UP000186609"/>
    </source>
</evidence>
<keyword evidence="2" id="KW-1185">Reference proteome</keyword>
<gene>
    <name evidence="1" type="ORF">RD110_18650</name>
</gene>
<dbReference type="Proteomes" id="UP000186609">
    <property type="component" value="Chromosome"/>
</dbReference>
<dbReference type="AlphaFoldDB" id="A0A1P8JZ09"/>
<dbReference type="KEGG" id="rhy:RD110_18650"/>
<dbReference type="CDD" id="cd08054">
    <property type="entry name" value="gp6"/>
    <property type="match status" value="1"/>
</dbReference>
<reference evidence="1 2" key="1">
    <citation type="submission" date="2017-01" db="EMBL/GenBank/DDBJ databases">
        <authorList>
            <person name="Mah S.A."/>
            <person name="Swanson W.J."/>
            <person name="Moy G.W."/>
            <person name="Vacquier V.D."/>
        </authorList>
    </citation>
    <scope>NUCLEOTIDE SEQUENCE [LARGE SCALE GENOMIC DNA]</scope>
    <source>
        <strain evidence="1 2">DCY110</strain>
    </source>
</reference>
<dbReference type="RefSeq" id="WP_076201002.1">
    <property type="nucleotide sequence ID" value="NZ_CP019236.1"/>
</dbReference>
<dbReference type="Gene3D" id="1.10.3230.30">
    <property type="entry name" value="Phage gp6-like head-tail connector protein"/>
    <property type="match status" value="1"/>
</dbReference>